<reference evidence="3" key="1">
    <citation type="submission" date="2022-07" db="EMBL/GenBank/DDBJ databases">
        <title>Draft genome sequence of Zalerion maritima ATCC 34329, a (micro)plastics degrading marine fungus.</title>
        <authorList>
            <person name="Paco A."/>
            <person name="Goncalves M.F.M."/>
            <person name="Rocha-Santos T.A.P."/>
            <person name="Alves A."/>
        </authorList>
    </citation>
    <scope>NUCLEOTIDE SEQUENCE</scope>
    <source>
        <strain evidence="3">ATCC 34329</strain>
    </source>
</reference>
<accession>A0AAD5WTP3</accession>
<feature type="compositionally biased region" description="Polar residues" evidence="1">
    <location>
        <begin position="202"/>
        <end position="216"/>
    </location>
</feature>
<dbReference type="Pfam" id="PF20150">
    <property type="entry name" value="2EXR"/>
    <property type="match status" value="1"/>
</dbReference>
<feature type="compositionally biased region" description="Low complexity" evidence="1">
    <location>
        <begin position="112"/>
        <end position="128"/>
    </location>
</feature>
<feature type="compositionally biased region" description="Polar residues" evidence="1">
    <location>
        <begin position="55"/>
        <end position="66"/>
    </location>
</feature>
<protein>
    <recommendedName>
        <fullName evidence="2">2EXR domain-containing protein</fullName>
    </recommendedName>
</protein>
<evidence type="ECO:0000313" key="4">
    <source>
        <dbReference type="Proteomes" id="UP001201980"/>
    </source>
</evidence>
<proteinExistence type="predicted"/>
<feature type="compositionally biased region" description="Polar residues" evidence="1">
    <location>
        <begin position="179"/>
        <end position="188"/>
    </location>
</feature>
<feature type="region of interest" description="Disordered" evidence="1">
    <location>
        <begin position="1"/>
        <end position="78"/>
    </location>
</feature>
<evidence type="ECO:0000313" key="3">
    <source>
        <dbReference type="EMBL" id="KAJ2903974.1"/>
    </source>
</evidence>
<dbReference type="PANTHER" id="PTHR35910">
    <property type="entry name" value="2EXR DOMAIN-CONTAINING PROTEIN"/>
    <property type="match status" value="1"/>
</dbReference>
<feature type="region of interest" description="Disordered" evidence="1">
    <location>
        <begin position="240"/>
        <end position="259"/>
    </location>
</feature>
<evidence type="ECO:0000256" key="1">
    <source>
        <dbReference type="SAM" id="MobiDB-lite"/>
    </source>
</evidence>
<feature type="compositionally biased region" description="Low complexity" evidence="1">
    <location>
        <begin position="164"/>
        <end position="178"/>
    </location>
</feature>
<name>A0AAD5WTP3_9PEZI</name>
<dbReference type="InterPro" id="IPR045518">
    <property type="entry name" value="2EXR"/>
</dbReference>
<sequence>MSSAAKPAGGGSIGDTTNSSCLSSNVAQSGCPDPSESSATDRAELELLVDGIKSLGTSRKSNTSAQGGLPSAVKVSGDDASRLSLPELLIAKTVELNITRGGGAPETRGVGLSSSPSTTASSSSAALPKPVRGGVSLADSPPPLAFPYASAAVSGAVTAHSHLQSTTQVSTTSTVNTTPKLLSTSKPSTCPEPGGRAGVGTEGTNFTINPTTDGEMSSSSSSSSAAAAAAAAAAASSPARGAVPSLGTSPSTSPQPSPFHLFSSLPAELRHQIWRYTFTPRAIEIHALRRPHYAELGMAHWQTRCYPHPTLLACHESRLLALKHYRIHVWLGSGRLHLSPTTDIVVVLGQLDMARIQGLLNMFVQRDPVGIGLTRLGLNASCWEYTGVRGIMRSMSRTMFTVFEEFVLVLYMEPIPPEDWGFGVCELYGCEDECDNESSYMMFKKGKARELRDSDEDDWMVVGQNRMKVLGLNFINGWGQRDNGTVSGA</sequence>
<feature type="domain" description="2EXR" evidence="2">
    <location>
        <begin position="259"/>
        <end position="345"/>
    </location>
</feature>
<evidence type="ECO:0000259" key="2">
    <source>
        <dbReference type="Pfam" id="PF20150"/>
    </source>
</evidence>
<feature type="compositionally biased region" description="Polar residues" evidence="1">
    <location>
        <begin position="14"/>
        <end position="28"/>
    </location>
</feature>
<gene>
    <name evidence="3" type="ORF">MKZ38_009029</name>
</gene>
<dbReference type="PANTHER" id="PTHR35910:SF1">
    <property type="entry name" value="2EXR DOMAIN-CONTAINING PROTEIN"/>
    <property type="match status" value="1"/>
</dbReference>
<feature type="compositionally biased region" description="Low complexity" evidence="1">
    <location>
        <begin position="244"/>
        <end position="254"/>
    </location>
</feature>
<dbReference type="EMBL" id="JAKWBI020000065">
    <property type="protein sequence ID" value="KAJ2903974.1"/>
    <property type="molecule type" value="Genomic_DNA"/>
</dbReference>
<organism evidence="3 4">
    <name type="scientific">Zalerion maritima</name>
    <dbReference type="NCBI Taxonomy" id="339359"/>
    <lineage>
        <taxon>Eukaryota</taxon>
        <taxon>Fungi</taxon>
        <taxon>Dikarya</taxon>
        <taxon>Ascomycota</taxon>
        <taxon>Pezizomycotina</taxon>
        <taxon>Sordariomycetes</taxon>
        <taxon>Lulworthiomycetidae</taxon>
        <taxon>Lulworthiales</taxon>
        <taxon>Lulworthiaceae</taxon>
        <taxon>Zalerion</taxon>
    </lineage>
</organism>
<dbReference type="AlphaFoldDB" id="A0AAD5WTP3"/>
<keyword evidence="4" id="KW-1185">Reference proteome</keyword>
<feature type="region of interest" description="Disordered" evidence="1">
    <location>
        <begin position="97"/>
        <end position="134"/>
    </location>
</feature>
<feature type="region of interest" description="Disordered" evidence="1">
    <location>
        <begin position="164"/>
        <end position="222"/>
    </location>
</feature>
<comment type="caution">
    <text evidence="3">The sequence shown here is derived from an EMBL/GenBank/DDBJ whole genome shotgun (WGS) entry which is preliminary data.</text>
</comment>
<dbReference type="Proteomes" id="UP001201980">
    <property type="component" value="Unassembled WGS sequence"/>
</dbReference>